<dbReference type="EMBL" id="JAWDGP010000767">
    <property type="protein sequence ID" value="KAK3797384.1"/>
    <property type="molecule type" value="Genomic_DNA"/>
</dbReference>
<evidence type="ECO:0000313" key="1">
    <source>
        <dbReference type="EMBL" id="KAK3797384.1"/>
    </source>
</evidence>
<dbReference type="Proteomes" id="UP001283361">
    <property type="component" value="Unassembled WGS sequence"/>
</dbReference>
<organism evidence="1 2">
    <name type="scientific">Elysia crispata</name>
    <name type="common">lettuce slug</name>
    <dbReference type="NCBI Taxonomy" id="231223"/>
    <lineage>
        <taxon>Eukaryota</taxon>
        <taxon>Metazoa</taxon>
        <taxon>Spiralia</taxon>
        <taxon>Lophotrochozoa</taxon>
        <taxon>Mollusca</taxon>
        <taxon>Gastropoda</taxon>
        <taxon>Heterobranchia</taxon>
        <taxon>Euthyneura</taxon>
        <taxon>Panpulmonata</taxon>
        <taxon>Sacoglossa</taxon>
        <taxon>Placobranchoidea</taxon>
        <taxon>Plakobranchidae</taxon>
        <taxon>Elysia</taxon>
    </lineage>
</organism>
<comment type="caution">
    <text evidence="1">The sequence shown here is derived from an EMBL/GenBank/DDBJ whole genome shotgun (WGS) entry which is preliminary data.</text>
</comment>
<proteinExistence type="predicted"/>
<keyword evidence="2" id="KW-1185">Reference proteome</keyword>
<evidence type="ECO:0000313" key="2">
    <source>
        <dbReference type="Proteomes" id="UP001283361"/>
    </source>
</evidence>
<gene>
    <name evidence="1" type="ORF">RRG08_055582</name>
</gene>
<reference evidence="1" key="1">
    <citation type="journal article" date="2023" name="G3 (Bethesda)">
        <title>A reference genome for the long-term kleptoplast-retaining sea slug Elysia crispata morphotype clarki.</title>
        <authorList>
            <person name="Eastman K.E."/>
            <person name="Pendleton A.L."/>
            <person name="Shaikh M.A."/>
            <person name="Suttiyut T."/>
            <person name="Ogas R."/>
            <person name="Tomko P."/>
            <person name="Gavelis G."/>
            <person name="Widhalm J.R."/>
            <person name="Wisecaver J.H."/>
        </authorList>
    </citation>
    <scope>NUCLEOTIDE SEQUENCE</scope>
    <source>
        <strain evidence="1">ECLA1</strain>
    </source>
</reference>
<protein>
    <submittedName>
        <fullName evidence="1">Uncharacterized protein</fullName>
    </submittedName>
</protein>
<dbReference type="AlphaFoldDB" id="A0AAE1E7M3"/>
<accession>A0AAE1E7M3</accession>
<sequence length="78" mass="8783">MGFISLVRTKGFSSLLSETSEKGVVESLLRMSGMDAKNRRHGADRQSGRDTYHLRQTRVLLSHREIGRESPIRGDLVV</sequence>
<name>A0AAE1E7M3_9GAST</name>